<proteinExistence type="predicted"/>
<dbReference type="Gene3D" id="3.40.630.30">
    <property type="match status" value="1"/>
</dbReference>
<dbReference type="PROSITE" id="PS51186">
    <property type="entry name" value="GNAT"/>
    <property type="match status" value="1"/>
</dbReference>
<evidence type="ECO:0000313" key="3">
    <source>
        <dbReference type="Proteomes" id="UP001054846"/>
    </source>
</evidence>
<evidence type="ECO:0000259" key="1">
    <source>
        <dbReference type="PROSITE" id="PS51186"/>
    </source>
</evidence>
<dbReference type="RefSeq" id="WP_230842008.1">
    <property type="nucleotide sequence ID" value="NZ_CP063845.1"/>
</dbReference>
<reference evidence="2 3" key="1">
    <citation type="journal article" date="2021" name="Genome Biol. Evol.">
        <title>Complete Genome Sequencing of a Novel Gloeobacter Species from a Waterfall Cave in Mexico.</title>
        <authorList>
            <person name="Saw J.H."/>
            <person name="Cardona T."/>
            <person name="Montejano G."/>
        </authorList>
    </citation>
    <scope>NUCLEOTIDE SEQUENCE [LARGE SCALE GENOMIC DNA]</scope>
    <source>
        <strain evidence="2">MG652769</strain>
    </source>
</reference>
<sequence>MPQPSLLQEVPEEPWRLRCGVEALLRPLRPSDLELHWGLFHNCSTQSLYQRFFQAPERSKVTDSEVARFTDFDRSRELAVTAVQTVGGGPELGVVRLVRLGSDIVEFAVLIADPWHRQGLGRKLVQKAIAIAGAGQVRRLEGYVLASNRPMLILCRQLGFALERLGGEGLYQVHLELEGDGRPTVTGGDPTARADR</sequence>
<gene>
    <name evidence="2" type="ORF">ISF26_01455</name>
</gene>
<dbReference type="InterPro" id="IPR016181">
    <property type="entry name" value="Acyl_CoA_acyltransferase"/>
</dbReference>
<dbReference type="SUPFAM" id="SSF55729">
    <property type="entry name" value="Acyl-CoA N-acyltransferases (Nat)"/>
    <property type="match status" value="1"/>
</dbReference>
<organism evidence="2 3">
    <name type="scientific">Gloeobacter morelensis MG652769</name>
    <dbReference type="NCBI Taxonomy" id="2781736"/>
    <lineage>
        <taxon>Bacteria</taxon>
        <taxon>Bacillati</taxon>
        <taxon>Cyanobacteriota</taxon>
        <taxon>Cyanophyceae</taxon>
        <taxon>Gloeobacterales</taxon>
        <taxon>Gloeobacteraceae</taxon>
        <taxon>Gloeobacter</taxon>
        <taxon>Gloeobacter morelensis</taxon>
    </lineage>
</organism>
<dbReference type="Pfam" id="PF13302">
    <property type="entry name" value="Acetyltransf_3"/>
    <property type="match status" value="1"/>
</dbReference>
<name>A0ABY3PNG0_9CYAN</name>
<evidence type="ECO:0000313" key="2">
    <source>
        <dbReference type="EMBL" id="UFP94942.1"/>
    </source>
</evidence>
<dbReference type="InterPro" id="IPR000182">
    <property type="entry name" value="GNAT_dom"/>
</dbReference>
<dbReference type="Proteomes" id="UP001054846">
    <property type="component" value="Chromosome"/>
</dbReference>
<protein>
    <submittedName>
        <fullName evidence="2">GNAT family N-acetyltransferase</fullName>
    </submittedName>
</protein>
<dbReference type="EMBL" id="CP063845">
    <property type="protein sequence ID" value="UFP94942.1"/>
    <property type="molecule type" value="Genomic_DNA"/>
</dbReference>
<keyword evidence="3" id="KW-1185">Reference proteome</keyword>
<accession>A0ABY3PNG0</accession>
<feature type="domain" description="N-acetyltransferase" evidence="1">
    <location>
        <begin position="23"/>
        <end position="178"/>
    </location>
</feature>